<accession>A0A9D4IRU1</accession>
<dbReference type="EMBL" id="JAIWYP010000008">
    <property type="protein sequence ID" value="KAH3782704.1"/>
    <property type="molecule type" value="Genomic_DNA"/>
</dbReference>
<evidence type="ECO:0000313" key="1">
    <source>
        <dbReference type="EMBL" id="KAH3782704.1"/>
    </source>
</evidence>
<reference evidence="1" key="2">
    <citation type="submission" date="2020-11" db="EMBL/GenBank/DDBJ databases">
        <authorList>
            <person name="McCartney M.A."/>
            <person name="Auch B."/>
            <person name="Kono T."/>
            <person name="Mallez S."/>
            <person name="Becker A."/>
            <person name="Gohl D.M."/>
            <person name="Silverstein K.A.T."/>
            <person name="Koren S."/>
            <person name="Bechman K.B."/>
            <person name="Herman A."/>
            <person name="Abrahante J.E."/>
            <person name="Garbe J."/>
        </authorList>
    </citation>
    <scope>NUCLEOTIDE SEQUENCE</scope>
    <source>
        <strain evidence="1">Duluth1</strain>
        <tissue evidence="1">Whole animal</tissue>
    </source>
</reference>
<protein>
    <submittedName>
        <fullName evidence="1">Uncharacterized protein</fullName>
    </submittedName>
</protein>
<name>A0A9D4IRU1_DREPO</name>
<keyword evidence="2" id="KW-1185">Reference proteome</keyword>
<sequence>MERAIVLENGQTKDLSYAHNSEPILVFNSPRSQEGSINYHFLEILKNGCLFSSKYESRVKTFKPLKVICFANFPPLRDALSADRWWVFQIKDDAFVAEL</sequence>
<evidence type="ECO:0000313" key="2">
    <source>
        <dbReference type="Proteomes" id="UP000828390"/>
    </source>
</evidence>
<proteinExistence type="predicted"/>
<organism evidence="1 2">
    <name type="scientific">Dreissena polymorpha</name>
    <name type="common">Zebra mussel</name>
    <name type="synonym">Mytilus polymorpha</name>
    <dbReference type="NCBI Taxonomy" id="45954"/>
    <lineage>
        <taxon>Eukaryota</taxon>
        <taxon>Metazoa</taxon>
        <taxon>Spiralia</taxon>
        <taxon>Lophotrochozoa</taxon>
        <taxon>Mollusca</taxon>
        <taxon>Bivalvia</taxon>
        <taxon>Autobranchia</taxon>
        <taxon>Heteroconchia</taxon>
        <taxon>Euheterodonta</taxon>
        <taxon>Imparidentia</taxon>
        <taxon>Neoheterodontei</taxon>
        <taxon>Myida</taxon>
        <taxon>Dreissenoidea</taxon>
        <taxon>Dreissenidae</taxon>
        <taxon>Dreissena</taxon>
    </lineage>
</organism>
<dbReference type="AlphaFoldDB" id="A0A9D4IRU1"/>
<comment type="caution">
    <text evidence="1">The sequence shown here is derived from an EMBL/GenBank/DDBJ whole genome shotgun (WGS) entry which is preliminary data.</text>
</comment>
<gene>
    <name evidence="1" type="ORF">DPMN_160623</name>
</gene>
<reference evidence="1" key="1">
    <citation type="journal article" date="2019" name="bioRxiv">
        <title>The Genome of the Zebra Mussel, Dreissena polymorpha: A Resource for Invasive Species Research.</title>
        <authorList>
            <person name="McCartney M.A."/>
            <person name="Auch B."/>
            <person name="Kono T."/>
            <person name="Mallez S."/>
            <person name="Zhang Y."/>
            <person name="Obille A."/>
            <person name="Becker A."/>
            <person name="Abrahante J.E."/>
            <person name="Garbe J."/>
            <person name="Badalamenti J.P."/>
            <person name="Herman A."/>
            <person name="Mangelson H."/>
            <person name="Liachko I."/>
            <person name="Sullivan S."/>
            <person name="Sone E.D."/>
            <person name="Koren S."/>
            <person name="Silverstein K.A.T."/>
            <person name="Beckman K.B."/>
            <person name="Gohl D.M."/>
        </authorList>
    </citation>
    <scope>NUCLEOTIDE SEQUENCE</scope>
    <source>
        <strain evidence="1">Duluth1</strain>
        <tissue evidence="1">Whole animal</tissue>
    </source>
</reference>
<dbReference type="Proteomes" id="UP000828390">
    <property type="component" value="Unassembled WGS sequence"/>
</dbReference>